<evidence type="ECO:0000313" key="4">
    <source>
        <dbReference type="WBParaSite" id="GPUH_0001299201-mRNA-1"/>
    </source>
</evidence>
<evidence type="ECO:0000313" key="5">
    <source>
        <dbReference type="WBParaSite" id="GPUH_0002503801-mRNA-1"/>
    </source>
</evidence>
<evidence type="ECO:0000313" key="1">
    <source>
        <dbReference type="EMBL" id="VDN21422.1"/>
    </source>
</evidence>
<dbReference type="WBParaSite" id="GPUH_0001299201-mRNA-1">
    <property type="protein sequence ID" value="GPUH_0001299201-mRNA-1"/>
    <property type="gene ID" value="GPUH_0001299201"/>
</dbReference>
<organism evidence="4">
    <name type="scientific">Gongylonema pulchrum</name>
    <dbReference type="NCBI Taxonomy" id="637853"/>
    <lineage>
        <taxon>Eukaryota</taxon>
        <taxon>Metazoa</taxon>
        <taxon>Ecdysozoa</taxon>
        <taxon>Nematoda</taxon>
        <taxon>Chromadorea</taxon>
        <taxon>Rhabditida</taxon>
        <taxon>Spirurina</taxon>
        <taxon>Spiruromorpha</taxon>
        <taxon>Spiruroidea</taxon>
        <taxon>Gongylonematidae</taxon>
        <taxon>Gongylonema</taxon>
    </lineage>
</organism>
<keyword evidence="3" id="KW-1185">Reference proteome</keyword>
<dbReference type="WBParaSite" id="GPUH_0002503801-mRNA-1">
    <property type="protein sequence ID" value="GPUH_0002503801-mRNA-1"/>
    <property type="gene ID" value="GPUH_0002503801"/>
</dbReference>
<proteinExistence type="predicted"/>
<name>A0A183DW87_9BILA</name>
<reference evidence="4 5" key="1">
    <citation type="submission" date="2016-06" db="UniProtKB">
        <authorList>
            <consortium name="WormBaseParasite"/>
        </authorList>
    </citation>
    <scope>IDENTIFICATION</scope>
</reference>
<accession>A0A183DW87</accession>
<dbReference type="Proteomes" id="UP000271098">
    <property type="component" value="Unassembled WGS sequence"/>
</dbReference>
<protein>
    <submittedName>
        <fullName evidence="1 4">Uncharacterized protein</fullName>
    </submittedName>
</protein>
<gene>
    <name evidence="1" type="ORF">GPUH_LOCUS12978</name>
    <name evidence="2" type="ORF">GPUH_LOCUS25008</name>
</gene>
<sequence>MDDVVKTEDFEASSVSLVPLSTDVQRLIVDYRNSPECDVVGTQKSKTVKGKIFSSFSPSSWRTLTNLLLRQVAVVYTVELTVSACCGVRSSWIFGETR</sequence>
<evidence type="ECO:0000313" key="3">
    <source>
        <dbReference type="Proteomes" id="UP000271098"/>
    </source>
</evidence>
<evidence type="ECO:0000313" key="2">
    <source>
        <dbReference type="EMBL" id="VDN43629.1"/>
    </source>
</evidence>
<reference evidence="1 3" key="2">
    <citation type="submission" date="2018-11" db="EMBL/GenBank/DDBJ databases">
        <authorList>
            <consortium name="Pathogen Informatics"/>
        </authorList>
    </citation>
    <scope>NUCLEOTIDE SEQUENCE [LARGE SCALE GENOMIC DNA]</scope>
</reference>
<dbReference type="EMBL" id="UYRT01079801">
    <property type="protein sequence ID" value="VDN21422.1"/>
    <property type="molecule type" value="Genomic_DNA"/>
</dbReference>
<dbReference type="AlphaFoldDB" id="A0A183DW87"/>
<dbReference type="EMBL" id="UYRT01103394">
    <property type="protein sequence ID" value="VDN43629.1"/>
    <property type="molecule type" value="Genomic_DNA"/>
</dbReference>